<dbReference type="EMBL" id="MFGO01000013">
    <property type="protein sequence ID" value="OGF41171.1"/>
    <property type="molecule type" value="Genomic_DNA"/>
</dbReference>
<keyword evidence="1" id="KW-0812">Transmembrane</keyword>
<sequence>MSKKIFTQNGFVLSGKTKLKQIITLSCLIVVLVLPFFVFAESAPLTKLKEVGTTKGPFVEADQYSFAVLVGTVVKAFLSLLGIIFIGLVIYGGYNWMTARGDEAKVNKAKEVIQNAVIGLIITISAYAIWDFVFYKVI</sequence>
<dbReference type="AlphaFoldDB" id="A0A1F5TRI3"/>
<accession>A0A1F5TRI3</accession>
<feature type="transmembrane region" description="Helical" evidence="1">
    <location>
        <begin position="64"/>
        <end position="91"/>
    </location>
</feature>
<keyword evidence="1" id="KW-1133">Transmembrane helix</keyword>
<organism evidence="2 3">
    <name type="scientific">Candidatus Falkowbacteria bacterium RIFOXYD2_FULL_34_120</name>
    <dbReference type="NCBI Taxonomy" id="1798007"/>
    <lineage>
        <taxon>Bacteria</taxon>
        <taxon>Candidatus Falkowiibacteriota</taxon>
    </lineage>
</organism>
<evidence type="ECO:0000313" key="3">
    <source>
        <dbReference type="Proteomes" id="UP000177579"/>
    </source>
</evidence>
<evidence type="ECO:0000256" key="1">
    <source>
        <dbReference type="SAM" id="Phobius"/>
    </source>
</evidence>
<dbReference type="Pfam" id="PF18895">
    <property type="entry name" value="T4SS_pilin"/>
    <property type="match status" value="1"/>
</dbReference>
<reference evidence="2 3" key="1">
    <citation type="journal article" date="2016" name="Nat. Commun.">
        <title>Thousands of microbial genomes shed light on interconnected biogeochemical processes in an aquifer system.</title>
        <authorList>
            <person name="Anantharaman K."/>
            <person name="Brown C.T."/>
            <person name="Hug L.A."/>
            <person name="Sharon I."/>
            <person name="Castelle C.J."/>
            <person name="Probst A.J."/>
            <person name="Thomas B.C."/>
            <person name="Singh A."/>
            <person name="Wilkins M.J."/>
            <person name="Karaoz U."/>
            <person name="Brodie E.L."/>
            <person name="Williams K.H."/>
            <person name="Hubbard S.S."/>
            <person name="Banfield J.F."/>
        </authorList>
    </citation>
    <scope>NUCLEOTIDE SEQUENCE [LARGE SCALE GENOMIC DNA]</scope>
</reference>
<gene>
    <name evidence="2" type="ORF">A2531_01485</name>
</gene>
<name>A0A1F5TRI3_9BACT</name>
<comment type="caution">
    <text evidence="2">The sequence shown here is derived from an EMBL/GenBank/DDBJ whole genome shotgun (WGS) entry which is preliminary data.</text>
</comment>
<proteinExistence type="predicted"/>
<feature type="transmembrane region" description="Helical" evidence="1">
    <location>
        <begin position="112"/>
        <end position="130"/>
    </location>
</feature>
<protein>
    <submittedName>
        <fullName evidence="2">Uncharacterized protein</fullName>
    </submittedName>
</protein>
<dbReference type="Proteomes" id="UP000177579">
    <property type="component" value="Unassembled WGS sequence"/>
</dbReference>
<evidence type="ECO:0000313" key="2">
    <source>
        <dbReference type="EMBL" id="OGF41171.1"/>
    </source>
</evidence>
<keyword evidence="1" id="KW-0472">Membrane</keyword>
<dbReference type="InterPro" id="IPR043993">
    <property type="entry name" value="T4SS_pilin"/>
</dbReference>